<dbReference type="GO" id="GO:0016787">
    <property type="term" value="F:hydrolase activity"/>
    <property type="evidence" value="ECO:0007669"/>
    <property type="project" value="UniProtKB-KW"/>
</dbReference>
<evidence type="ECO:0000256" key="5">
    <source>
        <dbReference type="ARBA" id="ARBA00022801"/>
    </source>
</evidence>
<dbReference type="GO" id="GO:0004519">
    <property type="term" value="F:endonuclease activity"/>
    <property type="evidence" value="ECO:0007669"/>
    <property type="project" value="UniProtKB-KW"/>
</dbReference>
<sequence length="67" mass="7815">MTQYLVKDILKRLKHANFVEIRIAGDHHIFRNMKNGKMLVIPYARRKDTIAVGTAHAIIRVIEECEK</sequence>
<reference evidence="8 9" key="1">
    <citation type="submission" date="2018-12" db="EMBL/GenBank/DDBJ databases">
        <authorList>
            <person name="Meng J."/>
        </authorList>
    </citation>
    <scope>NUCLEOTIDE SEQUENCE [LARGE SCALE GENOMIC DNA]</scope>
    <source>
        <strain evidence="8 9">HT111-2</strain>
    </source>
</reference>
<proteinExistence type="inferred from homology"/>
<dbReference type="Proteomes" id="UP000288291">
    <property type="component" value="Unassembled WGS sequence"/>
</dbReference>
<dbReference type="GO" id="GO:0003729">
    <property type="term" value="F:mRNA binding"/>
    <property type="evidence" value="ECO:0007669"/>
    <property type="project" value="InterPro"/>
</dbReference>
<evidence type="ECO:0000313" key="9">
    <source>
        <dbReference type="Proteomes" id="UP000288291"/>
    </source>
</evidence>
<keyword evidence="2" id="KW-1277">Toxin-antitoxin system</keyword>
<evidence type="ECO:0000313" key="8">
    <source>
        <dbReference type="EMBL" id="RVU70416.1"/>
    </source>
</evidence>
<dbReference type="Pfam" id="PF07927">
    <property type="entry name" value="HicA_toxin"/>
    <property type="match status" value="1"/>
</dbReference>
<keyword evidence="5" id="KW-0378">Hydrolase</keyword>
<evidence type="ECO:0000256" key="1">
    <source>
        <dbReference type="ARBA" id="ARBA00006620"/>
    </source>
</evidence>
<keyword evidence="9" id="KW-1185">Reference proteome</keyword>
<evidence type="ECO:0000256" key="6">
    <source>
        <dbReference type="ARBA" id="ARBA00022884"/>
    </source>
</evidence>
<keyword evidence="6" id="KW-0694">RNA-binding</keyword>
<evidence type="ECO:0000256" key="2">
    <source>
        <dbReference type="ARBA" id="ARBA00022649"/>
    </source>
</evidence>
<organism evidence="8 9">
    <name type="scientific">Lactobacillus xujianguonis</name>
    <dbReference type="NCBI Taxonomy" id="2495899"/>
    <lineage>
        <taxon>Bacteria</taxon>
        <taxon>Bacillati</taxon>
        <taxon>Bacillota</taxon>
        <taxon>Bacilli</taxon>
        <taxon>Lactobacillales</taxon>
        <taxon>Lactobacillaceae</taxon>
        <taxon>Lactobacillus</taxon>
    </lineage>
</organism>
<dbReference type="Gene3D" id="3.30.920.30">
    <property type="entry name" value="Hypothetical protein"/>
    <property type="match status" value="1"/>
</dbReference>
<evidence type="ECO:0000256" key="7">
    <source>
        <dbReference type="ARBA" id="ARBA00023016"/>
    </source>
</evidence>
<evidence type="ECO:0000256" key="3">
    <source>
        <dbReference type="ARBA" id="ARBA00022722"/>
    </source>
</evidence>
<keyword evidence="7" id="KW-0346">Stress response</keyword>
<dbReference type="RefSeq" id="WP_127796324.1">
    <property type="nucleotide sequence ID" value="NZ_ML136888.1"/>
</dbReference>
<gene>
    <name evidence="8" type="ORF">EJK17_07850</name>
</gene>
<name>A0A437SU36_9LACO</name>
<comment type="caution">
    <text evidence="8">The sequence shown here is derived from an EMBL/GenBank/DDBJ whole genome shotgun (WGS) entry which is preliminary data.</text>
</comment>
<protein>
    <submittedName>
        <fullName evidence="8">Type II toxin-antitoxin system HicA family toxin</fullName>
    </submittedName>
</protein>
<comment type="similarity">
    <text evidence="1">Belongs to the HicA mRNA interferase family.</text>
</comment>
<keyword evidence="4" id="KW-0255">Endonuclease</keyword>
<evidence type="ECO:0000256" key="4">
    <source>
        <dbReference type="ARBA" id="ARBA00022759"/>
    </source>
</evidence>
<accession>A0A437SU36</accession>
<dbReference type="InterPro" id="IPR012933">
    <property type="entry name" value="HicA_mRNA_interferase"/>
</dbReference>
<keyword evidence="3" id="KW-0540">Nuclease</keyword>
<dbReference type="AlphaFoldDB" id="A0A437SU36"/>
<dbReference type="SUPFAM" id="SSF54786">
    <property type="entry name" value="YcfA/nrd intein domain"/>
    <property type="match status" value="1"/>
</dbReference>
<dbReference type="EMBL" id="RXIA01000020">
    <property type="protein sequence ID" value="RVU70416.1"/>
    <property type="molecule type" value="Genomic_DNA"/>
</dbReference>
<dbReference type="InterPro" id="IPR038570">
    <property type="entry name" value="HicA_sf"/>
</dbReference>